<feature type="non-terminal residue" evidence="3">
    <location>
        <position position="1"/>
    </location>
</feature>
<dbReference type="AlphaFoldDB" id="A0A0N0BBG0"/>
<dbReference type="Pfam" id="PF02996">
    <property type="entry name" value="Prefoldin"/>
    <property type="match status" value="1"/>
</dbReference>
<gene>
    <name evidence="3" type="ORF">WN51_07984</name>
</gene>
<keyword evidence="2" id="KW-0175">Coiled coil</keyword>
<protein>
    <submittedName>
        <fullName evidence="3">Protein UXT like protein</fullName>
    </submittedName>
</protein>
<dbReference type="InterPro" id="IPR009053">
    <property type="entry name" value="Prefoldin"/>
</dbReference>
<sequence>SLVYARDAAVKRCEGFYRPIREYSRTYVGYDARRVSTRTRVLASSRGRRYLIMNPDIQRKILKFETFVNDVLKEDLAQLEQKLDVKNADIAEFLQLKATITTFKNNGLDKSGFKTQVDIGQNFFIEAQVSDASTILLDIGLGHYLELSIDDAVAIINVRVKLLEQQIKHFRKEIARTNAHIKLILLGIRELQGFDDKV</sequence>
<comment type="similarity">
    <text evidence="1">Belongs to the UXT family.</text>
</comment>
<name>A0A0N0BBG0_9HYME</name>
<dbReference type="Gene3D" id="1.10.287.370">
    <property type="match status" value="1"/>
</dbReference>
<dbReference type="SUPFAM" id="SSF46579">
    <property type="entry name" value="Prefoldin"/>
    <property type="match status" value="1"/>
</dbReference>
<dbReference type="OrthoDB" id="433124at2759"/>
<proteinExistence type="inferred from homology"/>
<dbReference type="InterPro" id="IPR003994">
    <property type="entry name" value="UXT"/>
</dbReference>
<dbReference type="InterPro" id="IPR004127">
    <property type="entry name" value="Prefoldin_subunit_alpha"/>
</dbReference>
<dbReference type="GO" id="GO:0016592">
    <property type="term" value="C:mediator complex"/>
    <property type="evidence" value="ECO:0007669"/>
    <property type="project" value="TreeGrafter"/>
</dbReference>
<dbReference type="CDD" id="cd23158">
    <property type="entry name" value="Prefoldin_UXT"/>
    <property type="match status" value="1"/>
</dbReference>
<dbReference type="Proteomes" id="UP000053105">
    <property type="component" value="Unassembled WGS sequence"/>
</dbReference>
<dbReference type="PANTHER" id="PTHR13345:SF9">
    <property type="entry name" value="PROTEIN UXT"/>
    <property type="match status" value="1"/>
</dbReference>
<dbReference type="PANTHER" id="PTHR13345">
    <property type="entry name" value="MEDIATOR OF RNA POLYMERASE II TRANSCRIPTION SUBUNIT 10"/>
    <property type="match status" value="1"/>
</dbReference>
<dbReference type="STRING" id="166423.A0A0N0BBG0"/>
<dbReference type="NCBIfam" id="TIGR00293">
    <property type="entry name" value="prefoldin subunit alpha"/>
    <property type="match status" value="1"/>
</dbReference>
<evidence type="ECO:0000256" key="1">
    <source>
        <dbReference type="ARBA" id="ARBA00007666"/>
    </source>
</evidence>
<feature type="coiled-coil region" evidence="2">
    <location>
        <begin position="69"/>
        <end position="96"/>
    </location>
</feature>
<dbReference type="GO" id="GO:0000122">
    <property type="term" value="P:negative regulation of transcription by RNA polymerase II"/>
    <property type="evidence" value="ECO:0007669"/>
    <property type="project" value="InterPro"/>
</dbReference>
<organism evidence="3 4">
    <name type="scientific">Melipona quadrifasciata</name>
    <dbReference type="NCBI Taxonomy" id="166423"/>
    <lineage>
        <taxon>Eukaryota</taxon>
        <taxon>Metazoa</taxon>
        <taxon>Ecdysozoa</taxon>
        <taxon>Arthropoda</taxon>
        <taxon>Hexapoda</taxon>
        <taxon>Insecta</taxon>
        <taxon>Pterygota</taxon>
        <taxon>Neoptera</taxon>
        <taxon>Endopterygota</taxon>
        <taxon>Hymenoptera</taxon>
        <taxon>Apocrita</taxon>
        <taxon>Aculeata</taxon>
        <taxon>Apoidea</taxon>
        <taxon>Anthophila</taxon>
        <taxon>Apidae</taxon>
        <taxon>Melipona</taxon>
    </lineage>
</organism>
<reference evidence="3 4" key="1">
    <citation type="submission" date="2015-07" db="EMBL/GenBank/DDBJ databases">
        <title>The genome of Melipona quadrifasciata.</title>
        <authorList>
            <person name="Pan H."/>
            <person name="Kapheim K."/>
        </authorList>
    </citation>
    <scope>NUCLEOTIDE SEQUENCE [LARGE SCALE GENOMIC DNA]</scope>
    <source>
        <strain evidence="3">0111107301</strain>
        <tissue evidence="3">Whole body</tissue>
    </source>
</reference>
<dbReference type="EMBL" id="KQ436043">
    <property type="protein sequence ID" value="KOX67484.1"/>
    <property type="molecule type" value="Genomic_DNA"/>
</dbReference>
<evidence type="ECO:0000256" key="2">
    <source>
        <dbReference type="SAM" id="Coils"/>
    </source>
</evidence>
<dbReference type="GO" id="GO:0003714">
    <property type="term" value="F:transcription corepressor activity"/>
    <property type="evidence" value="ECO:0007669"/>
    <property type="project" value="InterPro"/>
</dbReference>
<dbReference type="GO" id="GO:0045944">
    <property type="term" value="P:positive regulation of transcription by RNA polymerase II"/>
    <property type="evidence" value="ECO:0007669"/>
    <property type="project" value="TreeGrafter"/>
</dbReference>
<evidence type="ECO:0000313" key="3">
    <source>
        <dbReference type="EMBL" id="KOX67484.1"/>
    </source>
</evidence>
<evidence type="ECO:0000313" key="4">
    <source>
        <dbReference type="Proteomes" id="UP000053105"/>
    </source>
</evidence>
<keyword evidence="4" id="KW-1185">Reference proteome</keyword>
<accession>A0A0N0BBG0</accession>
<dbReference type="PRINTS" id="PR01502">
    <property type="entry name" value="UXTPROTEIN"/>
</dbReference>